<protein>
    <recommendedName>
        <fullName evidence="6">RING-type domain-containing protein</fullName>
    </recommendedName>
</protein>
<evidence type="ECO:0000313" key="8">
    <source>
        <dbReference type="Proteomes" id="UP000008281"/>
    </source>
</evidence>
<dbReference type="STRING" id="31234.E3LX59"/>
<dbReference type="SUPFAM" id="SSF57850">
    <property type="entry name" value="RING/U-box"/>
    <property type="match status" value="1"/>
</dbReference>
<dbReference type="SUPFAM" id="SSF53098">
    <property type="entry name" value="Ribonuclease H-like"/>
    <property type="match status" value="1"/>
</dbReference>
<keyword evidence="8" id="KW-1185">Reference proteome</keyword>
<dbReference type="GO" id="GO:0040027">
    <property type="term" value="P:negative regulation of vulval development"/>
    <property type="evidence" value="ECO:0007669"/>
    <property type="project" value="InterPro"/>
</dbReference>
<keyword evidence="2" id="KW-0862">Zinc</keyword>
<dbReference type="HOGENOM" id="CLU_234469_0_0_1"/>
<reference evidence="7" key="1">
    <citation type="submission" date="2007-07" db="EMBL/GenBank/DDBJ databases">
        <title>PCAP assembly of the Caenorhabditis remanei genome.</title>
        <authorList>
            <consortium name="The Caenorhabditis remanei Sequencing Consortium"/>
            <person name="Wilson R.K."/>
        </authorList>
    </citation>
    <scope>NUCLEOTIDE SEQUENCE [LARGE SCALE GENOMIC DNA]</scope>
    <source>
        <strain evidence="7">PB4641</strain>
    </source>
</reference>
<feature type="domain" description="RING-type" evidence="6">
    <location>
        <begin position="1917"/>
        <end position="1957"/>
    </location>
</feature>
<evidence type="ECO:0000256" key="4">
    <source>
        <dbReference type="SAM" id="Coils"/>
    </source>
</evidence>
<proteinExistence type="predicted"/>
<dbReference type="OrthoDB" id="2610923at2759"/>
<feature type="compositionally biased region" description="Basic and acidic residues" evidence="5">
    <location>
        <begin position="923"/>
        <end position="936"/>
    </location>
</feature>
<name>E3LX59_CAERE</name>
<feature type="region of interest" description="Disordered" evidence="5">
    <location>
        <begin position="770"/>
        <end position="793"/>
    </location>
</feature>
<dbReference type="Pfam" id="PF25375">
    <property type="entry name" value="Lin-15B"/>
    <property type="match status" value="2"/>
</dbReference>
<feature type="compositionally biased region" description="Acidic residues" evidence="5">
    <location>
        <begin position="938"/>
        <end position="955"/>
    </location>
</feature>
<evidence type="ECO:0000256" key="2">
    <source>
        <dbReference type="ARBA" id="ARBA00022833"/>
    </source>
</evidence>
<evidence type="ECO:0000313" key="7">
    <source>
        <dbReference type="EMBL" id="EFO83648.1"/>
    </source>
</evidence>
<keyword evidence="1 3" id="KW-0479">Metal-binding</keyword>
<evidence type="ECO:0000256" key="1">
    <source>
        <dbReference type="ARBA" id="ARBA00022771"/>
    </source>
</evidence>
<dbReference type="eggNOG" id="KOG1121">
    <property type="taxonomic scope" value="Eukaryota"/>
</dbReference>
<keyword evidence="4" id="KW-0175">Coiled coil</keyword>
<dbReference type="InterPro" id="IPR013083">
    <property type="entry name" value="Znf_RING/FYVE/PHD"/>
</dbReference>
<dbReference type="InterPro" id="IPR040129">
    <property type="entry name" value="Lin-15B-like"/>
</dbReference>
<feature type="region of interest" description="Disordered" evidence="5">
    <location>
        <begin position="923"/>
        <end position="994"/>
    </location>
</feature>
<dbReference type="PANTHER" id="PTHR22716:SF1">
    <property type="entry name" value="ETS CLASS TRANSCRIPTION FACTOR-RELATED"/>
    <property type="match status" value="1"/>
</dbReference>
<dbReference type="InterPro" id="IPR012337">
    <property type="entry name" value="RNaseH-like_sf"/>
</dbReference>
<dbReference type="InterPro" id="IPR057432">
    <property type="entry name" value="Lin-15A/B-like_dom"/>
</dbReference>
<dbReference type="PANTHER" id="PTHR22716">
    <property type="entry name" value="ETS CLASS TRANSCRIPTION FACTOR-RELATED-RELATED"/>
    <property type="match status" value="1"/>
</dbReference>
<evidence type="ECO:0000256" key="3">
    <source>
        <dbReference type="PROSITE-ProRule" id="PRU00175"/>
    </source>
</evidence>
<keyword evidence="1 3" id="KW-0863">Zinc-finger</keyword>
<evidence type="ECO:0000256" key="5">
    <source>
        <dbReference type="SAM" id="MobiDB-lite"/>
    </source>
</evidence>
<dbReference type="InParanoid" id="E3LX59"/>
<evidence type="ECO:0000259" key="6">
    <source>
        <dbReference type="PROSITE" id="PS50089"/>
    </source>
</evidence>
<dbReference type="Proteomes" id="UP000008281">
    <property type="component" value="Unassembled WGS sequence"/>
</dbReference>
<dbReference type="EMBL" id="DS268417">
    <property type="protein sequence ID" value="EFO83648.1"/>
    <property type="molecule type" value="Genomic_DNA"/>
</dbReference>
<accession>E3LX59</accession>
<feature type="compositionally biased region" description="Polar residues" evidence="5">
    <location>
        <begin position="1"/>
        <end position="27"/>
    </location>
</feature>
<feature type="compositionally biased region" description="Basic and acidic residues" evidence="5">
    <location>
        <begin position="981"/>
        <end position="991"/>
    </location>
</feature>
<dbReference type="PROSITE" id="PS50089">
    <property type="entry name" value="ZF_RING_2"/>
    <property type="match status" value="1"/>
</dbReference>
<feature type="coiled-coil region" evidence="4">
    <location>
        <begin position="1626"/>
        <end position="1712"/>
    </location>
</feature>
<dbReference type="GO" id="GO:0008270">
    <property type="term" value="F:zinc ion binding"/>
    <property type="evidence" value="ECO:0007669"/>
    <property type="project" value="UniProtKB-KW"/>
</dbReference>
<organism evidence="8">
    <name type="scientific">Caenorhabditis remanei</name>
    <name type="common">Caenorhabditis vulgaris</name>
    <dbReference type="NCBI Taxonomy" id="31234"/>
    <lineage>
        <taxon>Eukaryota</taxon>
        <taxon>Metazoa</taxon>
        <taxon>Ecdysozoa</taxon>
        <taxon>Nematoda</taxon>
        <taxon>Chromadorea</taxon>
        <taxon>Rhabditida</taxon>
        <taxon>Rhabditina</taxon>
        <taxon>Rhabditomorpha</taxon>
        <taxon>Rhabditoidea</taxon>
        <taxon>Rhabditidae</taxon>
        <taxon>Peloderinae</taxon>
        <taxon>Caenorhabditis</taxon>
    </lineage>
</organism>
<dbReference type="InterPro" id="IPR001841">
    <property type="entry name" value="Znf_RING"/>
</dbReference>
<sequence>MQCSSNTTRQDSSLQNDSMISSPTAQTREPPGMLRNQPIATTFTQFLYAKNPIENLSRRTKFPTPSTSIPDPLFAELLSNFLISEGIPLEVSRDSTFQDLIRHFNPKCKIPTENSMTEYVEKHYVKPLINYPKTIGPISWTIDIYDDLDEKFLVFSIHYFEDIYERKNAVYLKKISDNRIDAINILNTIRRAVNNYSFRDVMFSNLVGSNQEILRMNGFRDLVNQFHICFYRNMSNFVTNLLRIDIFSHGLDVLRRFIRLIKGSADLYRMFENFQSARNQETNLPSMDNDSWESTYIFLTKCLLLHESFIDFCEQYKIRLYMTDMVFNHLIHLQRLLRQCVYYCRSLSTPSSSISQIIPAIEGLRRLIDREFLFQQEKVQELLDLSFENYYGNSYEVAVLLDPLFSYTDIFPEEKWKYLENLVIEEFVNTDWKWTVHSGILDATMMNSRERITFISSEITIYRQFSMRERPEESDCPFLWWAERQSQFEFLSVMAREYFSCPAVSIDASFYFSDGGKLHRLCKMYSGQQLEQSLNLAASHQEFRGKGASEDDITYSMIEKLDGLTRKPKTPYFQTIRKVVSNKPEPHIFVPTLLPSSMEESDVKLESFNPLEPHLDTTTATTKHKSKPRTRSHCSICNDSKASELLWYFKRRIERLILVLGCLSRGFFTVMCAEEMMRKYTFYVCSCHIWETIEEIYEKLELKAPKDLYSCSMELFENMFNSVAHLNPGMTKDEFQEALFEFFIKYENVREENETRPQLSWNKVAKVKEEPSRVPEDDEDEVDPLNPELTNSYDLSTPRNRRCTICRLLRGPGDIKSFRRECDRLLIIIGCLVGESINVRQAEALMRKTNIYVCNNHIEETHREIYKKLCSAESDLGGEPVKIQKMMDTVTLLMPELELSTLQRMLNEFLNKYNYLMSEEQKYVSKPQESEEKGQENESLDEGEESDYDPDDSDYSPDSTWPMKNLPEESTSSAKKSRKRKDSDENWEPSKKKQMMTRYERSQYIDYLANLNSVICEYIPKQLLKKYHNMGLFGYRGALDFIRIIMNNSNNNIRMYGTAEELESDLRRYWDLYPHHLRFDLKWIETGRMIPTKFRNLKGELFYCKQELFLHFQVATYTAFRDTSKPIPEEFKEYLNKHKARLFGCYEFVKYDQTIFDELKNTFFHSENLNDFVYSPDEITILPRRCKNFIYQKPDLSKIGPARAGPKFLLDRPGPVDPDSKMGVLVPAPPDVNTFEKLIKDYPDVFLSNCDVKGAKLTAVVRIFEDDDFNNDQKFVMESELFNAVNLLYSDRPPLELREFHGILRTRNLEEVFTTYRDFIQGIEFIRCPIHRTKHAAVPIATPTGGRCILVADFLMETVRLLIFGLNIFQKLKKNTWHLMEEFVDTLEKIIPAELDGTSFIDFKIVKEFRREADEYWKDFEENPEVVEVREVGENGFTSKDLEDELKYLGLTDVFPNILHFAKGIVPSMVAEKNGLGLKTSDMFDALETCQIGSFFYCFPKILDIIKTQSLCSTNTCLASVPTMKTSRCIQMKKEDVTAKIEEKCAVAGLQNIEDSSVEQKVSVKGTPDSEKKIIRSKSSKTEIKQQFSKLVAPDKPSISEDHQVPENKQPTIKNCDKCYRTSQWCKTAQDGQKAAEKRAEEYEKKAKRTEKLEVIVKKMKKEMKELRERDQKINEENEKMKKEMEKLREKVKKLEDDNERFRRQLAEEKHKNETLDVGIKQLKSIMNADRMESALRQNHLEEDLGRRDRTILELRERLASQLKMIPINSTVSSDVTDVFGQFTSISEHNNWREMLSELQKLKTEFPAADLMAETKNMIDRFVAHTNLPESKQLAEYEIFQLSASIRIYMETLDINIMKIEKTNDCSDLLPLPPYPRLSPKFLNQYNEQVDNQLEISSDSGLHRRLADTGLDTNTHCYICFEEFEGKLYVCKGCKKKTHEKCCSKWLLHEKSCPYCREKMLPPKIDSK</sequence>
<feature type="region of interest" description="Disordered" evidence="5">
    <location>
        <begin position="1"/>
        <end position="35"/>
    </location>
</feature>
<dbReference type="Gene3D" id="3.30.40.10">
    <property type="entry name" value="Zinc/RING finger domain, C3HC4 (zinc finger)"/>
    <property type="match status" value="1"/>
</dbReference>
<gene>
    <name evidence="7" type="ORF">CRE_02820</name>
</gene>